<keyword evidence="6" id="KW-0325">Glycoprotein</keyword>
<comment type="caution">
    <text evidence="10">The sequence shown here is derived from an EMBL/GenBank/DDBJ whole genome shotgun (WGS) entry which is preliminary data.</text>
</comment>
<evidence type="ECO:0000256" key="4">
    <source>
        <dbReference type="ARBA" id="ARBA00023054"/>
    </source>
</evidence>
<dbReference type="GO" id="GO:0005576">
    <property type="term" value="C:extracellular region"/>
    <property type="evidence" value="ECO:0007669"/>
    <property type="project" value="UniProtKB-SubCell"/>
</dbReference>
<evidence type="ECO:0000256" key="8">
    <source>
        <dbReference type="SAM" id="MobiDB-lite"/>
    </source>
</evidence>
<dbReference type="Pfam" id="PF00147">
    <property type="entry name" value="Fibrinogen_C"/>
    <property type="match status" value="1"/>
</dbReference>
<dbReference type="PANTHER" id="PTHR47221:SF6">
    <property type="entry name" value="FIBRINOGEN ALPHA CHAIN"/>
    <property type="match status" value="1"/>
</dbReference>
<accession>A0A8T2NQ45</accession>
<gene>
    <name evidence="10" type="ORF">JZ751_016706</name>
</gene>
<keyword evidence="2" id="KW-0964">Secreted</keyword>
<comment type="subcellular location">
    <subcellularLocation>
        <location evidence="1">Secreted</location>
    </subcellularLocation>
</comment>
<dbReference type="InterPro" id="IPR037579">
    <property type="entry name" value="FIB_ANG-like"/>
</dbReference>
<dbReference type="Proteomes" id="UP000824540">
    <property type="component" value="Unassembled WGS sequence"/>
</dbReference>
<dbReference type="InterPro" id="IPR036056">
    <property type="entry name" value="Fibrinogen-like_C"/>
</dbReference>
<feature type="compositionally biased region" description="Polar residues" evidence="8">
    <location>
        <begin position="289"/>
        <end position="298"/>
    </location>
</feature>
<proteinExistence type="predicted"/>
<dbReference type="PROSITE" id="PS00514">
    <property type="entry name" value="FIBRINOGEN_C_1"/>
    <property type="match status" value="1"/>
</dbReference>
<keyword evidence="3" id="KW-0732">Signal</keyword>
<evidence type="ECO:0000256" key="7">
    <source>
        <dbReference type="SAM" id="Coils"/>
    </source>
</evidence>
<evidence type="ECO:0000256" key="3">
    <source>
        <dbReference type="ARBA" id="ARBA00022729"/>
    </source>
</evidence>
<dbReference type="SMART" id="SM00186">
    <property type="entry name" value="FBG"/>
    <property type="match status" value="1"/>
</dbReference>
<feature type="compositionally biased region" description="Pro residues" evidence="8">
    <location>
        <begin position="257"/>
        <end position="283"/>
    </location>
</feature>
<feature type="region of interest" description="Disordered" evidence="8">
    <location>
        <begin position="257"/>
        <end position="330"/>
    </location>
</feature>
<dbReference type="InterPro" id="IPR014716">
    <property type="entry name" value="Fibrinogen_a/b/g_C_1"/>
</dbReference>
<reference evidence="10" key="1">
    <citation type="thesis" date="2021" institute="BYU ScholarsArchive" country="Provo, UT, USA">
        <title>Applications of and Algorithms for Genome Assembly and Genomic Analyses with an Emphasis on Marine Teleosts.</title>
        <authorList>
            <person name="Pickett B.D."/>
        </authorList>
    </citation>
    <scope>NUCLEOTIDE SEQUENCE</scope>
    <source>
        <strain evidence="10">HI-2016</strain>
    </source>
</reference>
<evidence type="ECO:0000313" key="11">
    <source>
        <dbReference type="Proteomes" id="UP000824540"/>
    </source>
</evidence>
<dbReference type="Gene3D" id="3.90.215.10">
    <property type="entry name" value="Gamma Fibrinogen, chain A, domain 1"/>
    <property type="match status" value="2"/>
</dbReference>
<protein>
    <recommendedName>
        <fullName evidence="9">Fibrinogen C-terminal domain-containing protein</fullName>
    </recommendedName>
</protein>
<dbReference type="OrthoDB" id="7735550at2759"/>
<dbReference type="AlphaFoldDB" id="A0A8T2NQ45"/>
<feature type="region of interest" description="Disordered" evidence="8">
    <location>
        <begin position="1"/>
        <end position="22"/>
    </location>
</feature>
<dbReference type="PROSITE" id="PS51406">
    <property type="entry name" value="FIBRINOGEN_C_2"/>
    <property type="match status" value="1"/>
</dbReference>
<dbReference type="InterPro" id="IPR002181">
    <property type="entry name" value="Fibrinogen_a/b/g_C_dom"/>
</dbReference>
<dbReference type="PANTHER" id="PTHR47221">
    <property type="entry name" value="FIBRINOGEN ALPHA CHAIN"/>
    <property type="match status" value="1"/>
</dbReference>
<organism evidence="10 11">
    <name type="scientific">Albula glossodonta</name>
    <name type="common">roundjaw bonefish</name>
    <dbReference type="NCBI Taxonomy" id="121402"/>
    <lineage>
        <taxon>Eukaryota</taxon>
        <taxon>Metazoa</taxon>
        <taxon>Chordata</taxon>
        <taxon>Craniata</taxon>
        <taxon>Vertebrata</taxon>
        <taxon>Euteleostomi</taxon>
        <taxon>Actinopterygii</taxon>
        <taxon>Neopterygii</taxon>
        <taxon>Teleostei</taxon>
        <taxon>Albuliformes</taxon>
        <taxon>Albulidae</taxon>
        <taxon>Albula</taxon>
    </lineage>
</organism>
<feature type="compositionally biased region" description="Polar residues" evidence="8">
    <location>
        <begin position="315"/>
        <end position="325"/>
    </location>
</feature>
<dbReference type="InterPro" id="IPR020837">
    <property type="entry name" value="Fibrinogen_CS"/>
</dbReference>
<evidence type="ECO:0000313" key="10">
    <source>
        <dbReference type="EMBL" id="KAG9342204.1"/>
    </source>
</evidence>
<dbReference type="GO" id="GO:0007596">
    <property type="term" value="P:blood coagulation"/>
    <property type="evidence" value="ECO:0007669"/>
    <property type="project" value="InterPro"/>
</dbReference>
<keyword evidence="11" id="KW-1185">Reference proteome</keyword>
<name>A0A8T2NQ45_9TELE</name>
<dbReference type="CDD" id="cd00087">
    <property type="entry name" value="FReD"/>
    <property type="match status" value="1"/>
</dbReference>
<feature type="domain" description="Fibrinogen C-terminal" evidence="9">
    <location>
        <begin position="324"/>
        <end position="504"/>
    </location>
</feature>
<feature type="coiled-coil region" evidence="7">
    <location>
        <begin position="128"/>
        <end position="155"/>
    </location>
</feature>
<sequence length="508" mass="57556">MSNLDTGTLHPDGERFKRNSKRKGLTRHNKLFQGNALLDTPGTFIVMALSTAKLLMLLLVSAVTDSTAEDDTPDQDFLFMGGGRSGRVRRAVDPPEGDKCSYTFIVPQRKVTGAICVNSKEPDAVLENRVSKQELELLNGELQKQKRQIETLQTLVEVDGGVVNEVKLLRKESRNMNSRVTQLYMQLLHEIIRKRDNALELSQLESRILNHTAEMLQLSTRYRDLEHKYLHLAALAANQTALIAQLEEHCRVAPPLVPLRPVPQPPPPPAARPPLQQPPPVPTFPRLHNQITNEIQSDQNHKAIPPPPPLPTMPSGTHSPSTTDKPSGPFKDCLEALEEGHGNSGMVLLRPEGSNRLMQVWCDQRQDPGGWAVIQRRQDGSVNFFRNWETYKDWSGRKVFAEYASFRIEAEADFYKLRVGRYHGNAGDSLTWHNGKQFTTLDRNCAHYQKGGWWYNACAHSNLNGVWYRGGHYRSRYQDGVYWAEFRGGAYSLKKVTMMIRPNPNTFH</sequence>
<evidence type="ECO:0000259" key="9">
    <source>
        <dbReference type="PROSITE" id="PS51406"/>
    </source>
</evidence>
<evidence type="ECO:0000256" key="6">
    <source>
        <dbReference type="ARBA" id="ARBA00023180"/>
    </source>
</evidence>
<keyword evidence="5" id="KW-1015">Disulfide bond</keyword>
<dbReference type="EMBL" id="JAFBMS010000029">
    <property type="protein sequence ID" value="KAG9342204.1"/>
    <property type="molecule type" value="Genomic_DNA"/>
</dbReference>
<dbReference type="SUPFAM" id="SSF56496">
    <property type="entry name" value="Fibrinogen C-terminal domain-like"/>
    <property type="match status" value="1"/>
</dbReference>
<evidence type="ECO:0000256" key="5">
    <source>
        <dbReference type="ARBA" id="ARBA00023157"/>
    </source>
</evidence>
<evidence type="ECO:0000256" key="2">
    <source>
        <dbReference type="ARBA" id="ARBA00022525"/>
    </source>
</evidence>
<evidence type="ECO:0000256" key="1">
    <source>
        <dbReference type="ARBA" id="ARBA00004613"/>
    </source>
</evidence>
<keyword evidence="4 7" id="KW-0175">Coiled coil</keyword>